<accession>A0ACB9QA59</accession>
<protein>
    <submittedName>
        <fullName evidence="1">Uncharacterized protein</fullName>
    </submittedName>
</protein>
<name>A0ACB9QA59_BAUVA</name>
<sequence>MASGSGRRFLVLEEARKNMERKYEISSSKIQPVRPPFKEGGMYAKYCRPKVISIGPIHHDDPELKPGEQYKLMWASMLAERYGQKPDDLHKRVLDNIADLRKLFSWDEIGKAYNDEDLAFMLFVDGSSIIQILEKGHLSSRAGDLSSRANELKIKVDQLLLVQRDLLMLENQLPYQVLKLLVHDEMQLKLSMRRFCELKNMFKVIGSKVIGSTQHSLFLRERMENTSPPAHLLDCLYKTILLSNSLDINVPVDLLMSLPVKLLDESQVTFRSIRELKASAIQIKRIENEDVKELRKEGPSSGIIGANSEFGWPKLIILTADRLGLSLPS</sequence>
<reference evidence="1 2" key="1">
    <citation type="journal article" date="2022" name="DNA Res.">
        <title>Chromosomal-level genome assembly of the orchid tree Bauhinia variegata (Leguminosae; Cercidoideae) supports the allotetraploid origin hypothesis of Bauhinia.</title>
        <authorList>
            <person name="Zhong Y."/>
            <person name="Chen Y."/>
            <person name="Zheng D."/>
            <person name="Pang J."/>
            <person name="Liu Y."/>
            <person name="Luo S."/>
            <person name="Meng S."/>
            <person name="Qian L."/>
            <person name="Wei D."/>
            <person name="Dai S."/>
            <person name="Zhou R."/>
        </authorList>
    </citation>
    <scope>NUCLEOTIDE SEQUENCE [LARGE SCALE GENOMIC DNA]</scope>
    <source>
        <strain evidence="1">BV-YZ2020</strain>
    </source>
</reference>
<organism evidence="1 2">
    <name type="scientific">Bauhinia variegata</name>
    <name type="common">Purple orchid tree</name>
    <name type="synonym">Phanera variegata</name>
    <dbReference type="NCBI Taxonomy" id="167791"/>
    <lineage>
        <taxon>Eukaryota</taxon>
        <taxon>Viridiplantae</taxon>
        <taxon>Streptophyta</taxon>
        <taxon>Embryophyta</taxon>
        <taxon>Tracheophyta</taxon>
        <taxon>Spermatophyta</taxon>
        <taxon>Magnoliopsida</taxon>
        <taxon>eudicotyledons</taxon>
        <taxon>Gunneridae</taxon>
        <taxon>Pentapetalae</taxon>
        <taxon>rosids</taxon>
        <taxon>fabids</taxon>
        <taxon>Fabales</taxon>
        <taxon>Fabaceae</taxon>
        <taxon>Cercidoideae</taxon>
        <taxon>Cercideae</taxon>
        <taxon>Bauhiniinae</taxon>
        <taxon>Bauhinia</taxon>
    </lineage>
</organism>
<comment type="caution">
    <text evidence="1">The sequence shown here is derived from an EMBL/GenBank/DDBJ whole genome shotgun (WGS) entry which is preliminary data.</text>
</comment>
<evidence type="ECO:0000313" key="1">
    <source>
        <dbReference type="EMBL" id="KAI4356959.1"/>
    </source>
</evidence>
<evidence type="ECO:0000313" key="2">
    <source>
        <dbReference type="Proteomes" id="UP000828941"/>
    </source>
</evidence>
<keyword evidence="2" id="KW-1185">Reference proteome</keyword>
<dbReference type="Proteomes" id="UP000828941">
    <property type="component" value="Chromosome 1"/>
</dbReference>
<proteinExistence type="predicted"/>
<dbReference type="EMBL" id="CM039426">
    <property type="protein sequence ID" value="KAI4356959.1"/>
    <property type="molecule type" value="Genomic_DNA"/>
</dbReference>
<gene>
    <name evidence="1" type="ORF">L6164_000936</name>
</gene>